<dbReference type="RefSeq" id="WP_279675127.1">
    <property type="nucleotide sequence ID" value="NZ_CP122566.1"/>
</dbReference>
<gene>
    <name evidence="1" type="ORF">QDX21_03330</name>
</gene>
<protein>
    <submittedName>
        <fullName evidence="1">Uncharacterized protein</fullName>
    </submittedName>
</protein>
<organism evidence="1 2">
    <name type="scientific">Auritidibacter ignavus</name>
    <dbReference type="NCBI Taxonomy" id="678932"/>
    <lineage>
        <taxon>Bacteria</taxon>
        <taxon>Bacillati</taxon>
        <taxon>Actinomycetota</taxon>
        <taxon>Actinomycetes</taxon>
        <taxon>Micrococcales</taxon>
        <taxon>Micrococcaceae</taxon>
        <taxon>Auritidibacter</taxon>
    </lineage>
</organism>
<keyword evidence="2" id="KW-1185">Reference proteome</keyword>
<name>A0AAJ6AI24_9MICC</name>
<evidence type="ECO:0000313" key="1">
    <source>
        <dbReference type="EMBL" id="WGH93843.1"/>
    </source>
</evidence>
<evidence type="ECO:0000313" key="2">
    <source>
        <dbReference type="Proteomes" id="UP001224674"/>
    </source>
</evidence>
<dbReference type="EMBL" id="CP122566">
    <property type="protein sequence ID" value="WGH93843.1"/>
    <property type="molecule type" value="Genomic_DNA"/>
</dbReference>
<dbReference type="AlphaFoldDB" id="A0AAJ6AI24"/>
<reference evidence="1 2" key="1">
    <citation type="submission" date="2023-03" db="EMBL/GenBank/DDBJ databases">
        <title>Complete genome sequences of several Auritidibacter ignavus strains isolated from ear infections.</title>
        <authorList>
            <person name="Baehr T."/>
            <person name="Baumhoegger A.M."/>
        </authorList>
    </citation>
    <scope>NUCLEOTIDE SEQUENCE [LARGE SCALE GENOMIC DNA]</scope>
    <source>
        <strain evidence="1 2">BABAE-6</strain>
    </source>
</reference>
<accession>A0AAJ6AI24</accession>
<sequence length="88" mass="9866">MKPAVLKQNRATWIDGAVEYLLQEARRTGQVTAEDLRANYTKPDHPNWVGACFTIARSEGLQRTGYRPSRDKTRAGGVIGVWAINTKH</sequence>
<dbReference type="Proteomes" id="UP001224674">
    <property type="component" value="Chromosome"/>
</dbReference>
<proteinExistence type="predicted"/>